<dbReference type="PANTHER" id="PTHR12755">
    <property type="entry name" value="CLEAVAGE/POLYADENYLATION FACTOR IA SUBUNIT CLP1P"/>
    <property type="match status" value="1"/>
</dbReference>
<keyword evidence="5" id="KW-0067">ATP-binding</keyword>
<dbReference type="Pfam" id="PF16575">
    <property type="entry name" value="CLP1_P"/>
    <property type="match status" value="1"/>
</dbReference>
<dbReference type="Gene3D" id="3.40.50.300">
    <property type="entry name" value="P-loop containing nucleotide triphosphate hydrolases"/>
    <property type="match status" value="1"/>
</dbReference>
<dbReference type="GO" id="GO:0005524">
    <property type="term" value="F:ATP binding"/>
    <property type="evidence" value="ECO:0007669"/>
    <property type="project" value="UniProtKB-KW"/>
</dbReference>
<dbReference type="EMBL" id="LWDX02049166">
    <property type="protein sequence ID" value="OEL20939.1"/>
    <property type="molecule type" value="Genomic_DNA"/>
</dbReference>
<dbReference type="SUPFAM" id="SSF52540">
    <property type="entry name" value="P-loop containing nucleoside triphosphate hydrolases"/>
    <property type="match status" value="1"/>
</dbReference>
<evidence type="ECO:0000256" key="5">
    <source>
        <dbReference type="ARBA" id="ARBA00022840"/>
    </source>
</evidence>
<dbReference type="Proteomes" id="UP000095767">
    <property type="component" value="Unassembled WGS sequence"/>
</dbReference>
<keyword evidence="8" id="KW-1185">Reference proteome</keyword>
<evidence type="ECO:0000313" key="7">
    <source>
        <dbReference type="EMBL" id="OEL20939.1"/>
    </source>
</evidence>
<reference evidence="7 8" key="1">
    <citation type="submission" date="2016-09" db="EMBL/GenBank/DDBJ databases">
        <title>The draft genome of Dichanthelium oligosanthes: A C3 panicoid grass species.</title>
        <authorList>
            <person name="Studer A.J."/>
            <person name="Schnable J.C."/>
            <person name="Brutnell T.P."/>
        </authorList>
    </citation>
    <scope>NUCLEOTIDE SEQUENCE [LARGE SCALE GENOMIC DNA]</scope>
    <source>
        <strain evidence="8">cv. Kellogg 1175</strain>
        <tissue evidence="7">Leaf</tissue>
    </source>
</reference>
<organism evidence="7 8">
    <name type="scientific">Dichanthelium oligosanthes</name>
    <dbReference type="NCBI Taxonomy" id="888268"/>
    <lineage>
        <taxon>Eukaryota</taxon>
        <taxon>Viridiplantae</taxon>
        <taxon>Streptophyta</taxon>
        <taxon>Embryophyta</taxon>
        <taxon>Tracheophyta</taxon>
        <taxon>Spermatophyta</taxon>
        <taxon>Magnoliopsida</taxon>
        <taxon>Liliopsida</taxon>
        <taxon>Poales</taxon>
        <taxon>Poaceae</taxon>
        <taxon>PACMAD clade</taxon>
        <taxon>Panicoideae</taxon>
        <taxon>Panicodae</taxon>
        <taxon>Paniceae</taxon>
        <taxon>Dichantheliinae</taxon>
        <taxon>Dichanthelium</taxon>
    </lineage>
</organism>
<keyword evidence="2" id="KW-0808">Transferase</keyword>
<proteinExistence type="inferred from homology"/>
<sequence>METGGGAGGGLEDEAAQREREWEEAAEAVAYDSCTWPPPVVAVCGPGNSGKSAFSRLLLNTLITRYRKVGYLDIDVGQPEFTPPGFVSLHILEQQSRDLTILYLRNPNRCFFFGDVCAKRNPKLLLTYIFRLYDYFLKEFYCFREVDNPKKSAIPLVINTSGWVKGTGLHVLTEMLKYESPTHVIRVSTTVEHKNLPGGTFWMYQYDEDPPVNLVEIRAAHNSPRHLLVKKEARIIRDLRLIAYFRQCLPKDSNIFCFDDLVQGFVSIQPFQLRLSKVHVIDVHCQV</sequence>
<keyword evidence="4 7" id="KW-0418">Kinase</keyword>
<keyword evidence="3" id="KW-0547">Nucleotide-binding</keyword>
<dbReference type="InterPro" id="IPR032319">
    <property type="entry name" value="CLP1_P"/>
</dbReference>
<name>A0A1E5V708_9POAL</name>
<evidence type="ECO:0000256" key="1">
    <source>
        <dbReference type="ARBA" id="ARBA00011003"/>
    </source>
</evidence>
<dbReference type="FunFam" id="3.40.50.300:FF:001377">
    <property type="entry name" value="Nucleolar protein 9"/>
    <property type="match status" value="1"/>
</dbReference>
<dbReference type="AlphaFoldDB" id="A0A1E5V708"/>
<protein>
    <submittedName>
        <fullName evidence="7">Polynucleotide 5'-hydroxyl-kinase NOL9</fullName>
    </submittedName>
</protein>
<evidence type="ECO:0000256" key="2">
    <source>
        <dbReference type="ARBA" id="ARBA00022679"/>
    </source>
</evidence>
<gene>
    <name evidence="7" type="ORF">BAE44_0018042</name>
</gene>
<dbReference type="OrthoDB" id="2405412at2759"/>
<dbReference type="InterPro" id="IPR027417">
    <property type="entry name" value="P-loop_NTPase"/>
</dbReference>
<evidence type="ECO:0000259" key="6">
    <source>
        <dbReference type="Pfam" id="PF16575"/>
    </source>
</evidence>
<comment type="similarity">
    <text evidence="1">Belongs to the Clp1 family. NOL9/GRC3 subfamily.</text>
</comment>
<feature type="non-terminal residue" evidence="7">
    <location>
        <position position="287"/>
    </location>
</feature>
<dbReference type="InterPro" id="IPR045116">
    <property type="entry name" value="Clp1/Grc3"/>
</dbReference>
<evidence type="ECO:0000256" key="4">
    <source>
        <dbReference type="ARBA" id="ARBA00022777"/>
    </source>
</evidence>
<dbReference type="GO" id="GO:0005634">
    <property type="term" value="C:nucleus"/>
    <property type="evidence" value="ECO:0007669"/>
    <property type="project" value="TreeGrafter"/>
</dbReference>
<evidence type="ECO:0000313" key="8">
    <source>
        <dbReference type="Proteomes" id="UP000095767"/>
    </source>
</evidence>
<dbReference type="GO" id="GO:0051731">
    <property type="term" value="F:polynucleotide 5'-hydroxyl-kinase activity"/>
    <property type="evidence" value="ECO:0007669"/>
    <property type="project" value="InterPro"/>
</dbReference>
<dbReference type="GO" id="GO:0000448">
    <property type="term" value="P:cleavage in ITS2 between 5.8S rRNA and LSU-rRNA of tricistronic rRNA transcript (SSU-rRNA, 5.8S rRNA, LSU-rRNA)"/>
    <property type="evidence" value="ECO:0007669"/>
    <property type="project" value="TreeGrafter"/>
</dbReference>
<accession>A0A1E5V708</accession>
<dbReference type="STRING" id="888268.A0A1E5V708"/>
<feature type="domain" description="Clp1 P-loop" evidence="6">
    <location>
        <begin position="45"/>
        <end position="197"/>
    </location>
</feature>
<evidence type="ECO:0000256" key="3">
    <source>
        <dbReference type="ARBA" id="ARBA00022741"/>
    </source>
</evidence>
<dbReference type="PANTHER" id="PTHR12755:SF3">
    <property type="entry name" value="POLYNUCLEOTIDE 5'-HYDROXYL-KINASE NOL9"/>
    <property type="match status" value="1"/>
</dbReference>
<comment type="caution">
    <text evidence="7">The sequence shown here is derived from an EMBL/GenBank/DDBJ whole genome shotgun (WGS) entry which is preliminary data.</text>
</comment>